<dbReference type="CDD" id="cd21036">
    <property type="entry name" value="WH_MUS81"/>
    <property type="match status" value="1"/>
</dbReference>
<evidence type="ECO:0000256" key="6">
    <source>
        <dbReference type="ARBA" id="ARBA00022759"/>
    </source>
</evidence>
<evidence type="ECO:0000256" key="1">
    <source>
        <dbReference type="ARBA" id="ARBA00001946"/>
    </source>
</evidence>
<dbReference type="InterPro" id="IPR027421">
    <property type="entry name" value="DNA_pol_lamdba_lyase_dom_sf"/>
</dbReference>
<keyword evidence="10 14" id="KW-0233">DNA recombination</keyword>
<dbReference type="PANTHER" id="PTHR13451">
    <property type="entry name" value="CLASS II CROSSOVER JUNCTION ENDONUCLEASE MUS81"/>
    <property type="match status" value="1"/>
</dbReference>
<keyword evidence="12 14" id="KW-0539">Nucleus</keyword>
<dbReference type="InterPro" id="IPR006166">
    <property type="entry name" value="ERCC4_domain"/>
</dbReference>
<comment type="similarity">
    <text evidence="3 14">Belongs to the XPF family.</text>
</comment>
<feature type="region of interest" description="Disordered" evidence="15">
    <location>
        <begin position="104"/>
        <end position="132"/>
    </location>
</feature>
<dbReference type="GO" id="GO:0005634">
    <property type="term" value="C:nucleus"/>
    <property type="evidence" value="ECO:0007669"/>
    <property type="project" value="UniProtKB-SubCell"/>
</dbReference>
<dbReference type="Gene3D" id="1.10.10.10">
    <property type="entry name" value="Winged helix-like DNA-binding domain superfamily/Winged helix DNA-binding domain"/>
    <property type="match status" value="1"/>
</dbReference>
<evidence type="ECO:0000256" key="10">
    <source>
        <dbReference type="ARBA" id="ARBA00023172"/>
    </source>
</evidence>
<dbReference type="GO" id="GO:0048476">
    <property type="term" value="C:Holliday junction resolvase complex"/>
    <property type="evidence" value="ECO:0007669"/>
    <property type="project" value="UniProtKB-UniRule"/>
</dbReference>
<feature type="region of interest" description="Disordered" evidence="15">
    <location>
        <begin position="386"/>
        <end position="422"/>
    </location>
</feature>
<feature type="compositionally biased region" description="Polar residues" evidence="15">
    <location>
        <begin position="25"/>
        <end position="38"/>
    </location>
</feature>
<dbReference type="Pfam" id="PF21136">
    <property type="entry name" value="WHD_MUS81"/>
    <property type="match status" value="1"/>
</dbReference>
<keyword evidence="9 14" id="KW-0460">Magnesium</keyword>
<keyword evidence="7 14" id="KW-0227">DNA damage</keyword>
<dbReference type="Gene3D" id="1.10.150.110">
    <property type="entry name" value="DNA polymerase beta, N-terminal domain-like"/>
    <property type="match status" value="1"/>
</dbReference>
<dbReference type="InterPro" id="IPR047417">
    <property type="entry name" value="WHD_MUS81"/>
</dbReference>
<dbReference type="CDD" id="cd20074">
    <property type="entry name" value="XPF_nuclease_Mus81"/>
    <property type="match status" value="1"/>
</dbReference>
<feature type="non-terminal residue" evidence="18">
    <location>
        <position position="717"/>
    </location>
</feature>
<evidence type="ECO:0000256" key="12">
    <source>
        <dbReference type="ARBA" id="ARBA00023242"/>
    </source>
</evidence>
<keyword evidence="13" id="KW-0469">Meiosis</keyword>
<dbReference type="InterPro" id="IPR047416">
    <property type="entry name" value="XPF_nuclease_Mus81"/>
</dbReference>
<evidence type="ECO:0000256" key="14">
    <source>
        <dbReference type="RuleBase" id="RU369042"/>
    </source>
</evidence>
<evidence type="ECO:0000256" key="4">
    <source>
        <dbReference type="ARBA" id="ARBA00022722"/>
    </source>
</evidence>
<keyword evidence="6 14" id="KW-0255">Endonuclease</keyword>
<feature type="compositionally biased region" description="Low complexity" evidence="15">
    <location>
        <begin position="582"/>
        <end position="594"/>
    </location>
</feature>
<dbReference type="InterPro" id="IPR011335">
    <property type="entry name" value="Restrct_endonuc-II-like"/>
</dbReference>
<evidence type="ECO:0000313" key="19">
    <source>
        <dbReference type="Proteomes" id="UP000673691"/>
    </source>
</evidence>
<dbReference type="GO" id="GO:0006308">
    <property type="term" value="P:DNA catabolic process"/>
    <property type="evidence" value="ECO:0007669"/>
    <property type="project" value="UniProtKB-UniRule"/>
</dbReference>
<evidence type="ECO:0000256" key="9">
    <source>
        <dbReference type="ARBA" id="ARBA00022842"/>
    </source>
</evidence>
<keyword evidence="4 14" id="KW-0540">Nuclease</keyword>
<dbReference type="FunFam" id="1.10.10.10:FF:000307">
    <property type="entry name" value="Crossover junction endonuclease MUS81"/>
    <property type="match status" value="1"/>
</dbReference>
<dbReference type="GO" id="GO:0031573">
    <property type="term" value="P:mitotic intra-S DNA damage checkpoint signaling"/>
    <property type="evidence" value="ECO:0007669"/>
    <property type="project" value="TreeGrafter"/>
</dbReference>
<dbReference type="GO" id="GO:0000712">
    <property type="term" value="P:resolution of meiotic recombination intermediates"/>
    <property type="evidence" value="ECO:0007669"/>
    <property type="project" value="UniProtKB-ARBA"/>
</dbReference>
<feature type="domain" description="MUS81 winged helix" evidence="17">
    <location>
        <begin position="292"/>
        <end position="378"/>
    </location>
</feature>
<comment type="cofactor">
    <cofactor evidence="1 14">
        <name>Mg(2+)</name>
        <dbReference type="ChEBI" id="CHEBI:18420"/>
    </cofactor>
</comment>
<evidence type="ECO:0000256" key="8">
    <source>
        <dbReference type="ARBA" id="ARBA00022801"/>
    </source>
</evidence>
<evidence type="ECO:0000256" key="11">
    <source>
        <dbReference type="ARBA" id="ARBA00023204"/>
    </source>
</evidence>
<evidence type="ECO:0000256" key="2">
    <source>
        <dbReference type="ARBA" id="ARBA00004123"/>
    </source>
</evidence>
<dbReference type="Gene3D" id="3.40.50.10130">
    <property type="match status" value="1"/>
</dbReference>
<comment type="subcellular location">
    <subcellularLocation>
        <location evidence="2 14">Nucleus</location>
    </subcellularLocation>
</comment>
<dbReference type="GO" id="GO:0003677">
    <property type="term" value="F:DNA binding"/>
    <property type="evidence" value="ECO:0007669"/>
    <property type="project" value="UniProtKB-UniRule"/>
</dbReference>
<dbReference type="GO" id="GO:0000727">
    <property type="term" value="P:double-strand break repair via break-induced replication"/>
    <property type="evidence" value="ECO:0007669"/>
    <property type="project" value="UniProtKB-UniRule"/>
</dbReference>
<dbReference type="GO" id="GO:0048257">
    <property type="term" value="F:3'-flap endonuclease activity"/>
    <property type="evidence" value="ECO:0007669"/>
    <property type="project" value="TreeGrafter"/>
</dbReference>
<evidence type="ECO:0000313" key="18">
    <source>
        <dbReference type="EMBL" id="KAG5459283.1"/>
    </source>
</evidence>
<dbReference type="GO" id="GO:0008821">
    <property type="term" value="F:crossover junction DNA endonuclease activity"/>
    <property type="evidence" value="ECO:0007669"/>
    <property type="project" value="UniProtKB-UniRule"/>
</dbReference>
<organism evidence="18 19">
    <name type="scientific">Olpidium bornovanus</name>
    <dbReference type="NCBI Taxonomy" id="278681"/>
    <lineage>
        <taxon>Eukaryota</taxon>
        <taxon>Fungi</taxon>
        <taxon>Fungi incertae sedis</taxon>
        <taxon>Olpidiomycota</taxon>
        <taxon>Olpidiomycotina</taxon>
        <taxon>Olpidiomycetes</taxon>
        <taxon>Olpidiales</taxon>
        <taxon>Olpidiaceae</taxon>
        <taxon>Olpidium</taxon>
    </lineage>
</organism>
<feature type="compositionally biased region" description="Pro residues" evidence="15">
    <location>
        <begin position="613"/>
        <end position="624"/>
    </location>
</feature>
<feature type="region of interest" description="Disordered" evidence="15">
    <location>
        <begin position="531"/>
        <end position="636"/>
    </location>
</feature>
<evidence type="ECO:0000256" key="7">
    <source>
        <dbReference type="ARBA" id="ARBA00022763"/>
    </source>
</evidence>
<dbReference type="Proteomes" id="UP000673691">
    <property type="component" value="Unassembled WGS sequence"/>
</dbReference>
<feature type="compositionally biased region" description="Polar residues" evidence="15">
    <location>
        <begin position="224"/>
        <end position="238"/>
    </location>
</feature>
<dbReference type="Pfam" id="PF02732">
    <property type="entry name" value="ERCC4"/>
    <property type="match status" value="1"/>
</dbReference>
<evidence type="ECO:0000259" key="17">
    <source>
        <dbReference type="Pfam" id="PF21136"/>
    </source>
</evidence>
<evidence type="ECO:0000259" key="16">
    <source>
        <dbReference type="Pfam" id="PF02732"/>
    </source>
</evidence>
<protein>
    <recommendedName>
        <fullName evidence="14">Crossover junction endonuclease MUS81</fullName>
        <ecNumber evidence="14">3.1.22.-</ecNumber>
    </recommendedName>
</protein>
<sequence>MGRKDAGRLTSSFTRRLRRVLSAFQSSATSPKVCTSATAPSPAPVSRLPSPVSRLPSPVSRLISFFPSFFSPFFRGGRSERGAPNARAQAAVREPALLAVAGGVARPGPRAEAEQPAPRGLQGPLRAEKGPLSLPARARPSFLPSLRSLFSESAPPPYSSGAGCFFSPLISQAHDSMAAYSLPLATGLEAKRLDGIGDAIANRLQAQLLRHCRENNLPPPENPRSQSGTDGASQQSQPRRPAKRKSPAHGEGEAGEEGPPRKTRKSKAAAAAAADAAAEGSRAKTKAAAYVPRYRSGPYAILLALLEAGENGPEPGLGTKADIIRAAQPLCDSSFDTPEPGKFYTAWRGMSDLLKKELVYKSGSSYCLTEDGRELAVKMRRAVAAEQGADAAEGPPQPAGGAPRRGSGAPGASRAAARSTPSELRFAERAPFQFWYLSADDRRVRRARDAHAVADVRQQTFGSHADLERTGKDDEALLYKIEYHRLQAHHSFASLLFPTGQTSPDGNVVAHIREQHAPDYCPGIDVRSLLSGELGAGPDTEPGPQGAHCLPPPLVNSSSSMPTWAVPAGSSSQPLPRSFSREAPTASTSASASQPLPPALEPLQIVKSSSNPLPLPPSAVPPPAARSASAPDPSPPVSPAFDPVILPAGSFEVLCLIDTREVRRLTDRDYFHVELRRMGIPCEQQVLEVGDVTWIARRAETGEEVALDFILERKRLD</sequence>
<reference evidence="18 19" key="1">
    <citation type="journal article" name="Sci. Rep.">
        <title>Genome-scale phylogenetic analyses confirm Olpidium as the closest living zoosporic fungus to the non-flagellated, terrestrial fungi.</title>
        <authorList>
            <person name="Chang Y."/>
            <person name="Rochon D."/>
            <person name="Sekimoto S."/>
            <person name="Wang Y."/>
            <person name="Chovatia M."/>
            <person name="Sandor L."/>
            <person name="Salamov A."/>
            <person name="Grigoriev I.V."/>
            <person name="Stajich J.E."/>
            <person name="Spatafora J.W."/>
        </authorList>
    </citation>
    <scope>NUCLEOTIDE SEQUENCE [LARGE SCALE GENOMIC DNA]</scope>
    <source>
        <strain evidence="18">S191</strain>
    </source>
</reference>
<keyword evidence="19" id="KW-1185">Reference proteome</keyword>
<evidence type="ECO:0000256" key="15">
    <source>
        <dbReference type="SAM" id="MobiDB-lite"/>
    </source>
</evidence>
<keyword evidence="8 14" id="KW-0378">Hydrolase</keyword>
<comment type="function">
    <text evidence="14">Interacts with EME1 to form a DNA structure-specific endonuclease with substrate preference for branched DNA structures with a 5'-end at the branch nick. Typical substrates include 3'-flap structures, D-loops, replication forks and nicked Holliday junctions. May be required in mitosis for the processing of stalled or collapsed replication fork intermediates. May be required in meiosis for the repair of meiosis-specific double strand breaks subsequent to single-end invasion (SEI).</text>
</comment>
<accession>A0A8H7ZTF3</accession>
<feature type="domain" description="ERCC4" evidence="16">
    <location>
        <begin position="657"/>
        <end position="717"/>
    </location>
</feature>
<name>A0A8H7ZTF3_9FUNG</name>
<dbReference type="InterPro" id="IPR033309">
    <property type="entry name" value="Mus81"/>
</dbReference>
<dbReference type="EMBL" id="JAEFCI010007095">
    <property type="protein sequence ID" value="KAG5459283.1"/>
    <property type="molecule type" value="Genomic_DNA"/>
</dbReference>
<feature type="compositionally biased region" description="Low complexity" evidence="15">
    <location>
        <begin position="601"/>
        <end position="612"/>
    </location>
</feature>
<feature type="region of interest" description="Disordered" evidence="15">
    <location>
        <begin position="214"/>
        <end position="287"/>
    </location>
</feature>
<dbReference type="AlphaFoldDB" id="A0A8H7ZTF3"/>
<keyword evidence="5 14" id="KW-0479">Metal-binding</keyword>
<evidence type="ECO:0000256" key="5">
    <source>
        <dbReference type="ARBA" id="ARBA00022723"/>
    </source>
</evidence>
<dbReference type="OrthoDB" id="5963188at2759"/>
<gene>
    <name evidence="18" type="ORF">BJ554DRAFT_330</name>
</gene>
<dbReference type="GO" id="GO:0046872">
    <property type="term" value="F:metal ion binding"/>
    <property type="evidence" value="ECO:0007669"/>
    <property type="project" value="UniProtKB-UniRule"/>
</dbReference>
<feature type="region of interest" description="Disordered" evidence="15">
    <location>
        <begin position="25"/>
        <end position="51"/>
    </location>
</feature>
<evidence type="ECO:0000256" key="3">
    <source>
        <dbReference type="ARBA" id="ARBA00010015"/>
    </source>
</evidence>
<dbReference type="SUPFAM" id="SSF52980">
    <property type="entry name" value="Restriction endonuclease-like"/>
    <property type="match status" value="1"/>
</dbReference>
<feature type="compositionally biased region" description="Low complexity" evidence="15">
    <location>
        <begin position="268"/>
        <end position="278"/>
    </location>
</feature>
<proteinExistence type="inferred from homology"/>
<dbReference type="InterPro" id="IPR036388">
    <property type="entry name" value="WH-like_DNA-bd_sf"/>
</dbReference>
<dbReference type="EC" id="3.1.22.-" evidence="14"/>
<dbReference type="PANTHER" id="PTHR13451:SF0">
    <property type="entry name" value="CROSSOVER JUNCTION ENDONUCLEASE MUS81"/>
    <property type="match status" value="1"/>
</dbReference>
<evidence type="ECO:0000256" key="13">
    <source>
        <dbReference type="ARBA" id="ARBA00023254"/>
    </source>
</evidence>
<keyword evidence="11 14" id="KW-0234">DNA repair</keyword>
<comment type="subunit">
    <text evidence="14">Interacts with EME1.</text>
</comment>
<comment type="caution">
    <text evidence="18">The sequence shown here is derived from an EMBL/GenBank/DDBJ whole genome shotgun (WGS) entry which is preliminary data.</text>
</comment>